<dbReference type="GO" id="GO:0003723">
    <property type="term" value="F:RNA binding"/>
    <property type="evidence" value="ECO:0007669"/>
    <property type="project" value="TreeGrafter"/>
</dbReference>
<evidence type="ECO:0000313" key="4">
    <source>
        <dbReference type="Proteomes" id="UP001177023"/>
    </source>
</evidence>
<dbReference type="PROSITE" id="PS50800">
    <property type="entry name" value="SAP"/>
    <property type="match status" value="1"/>
</dbReference>
<dbReference type="InterPro" id="IPR043136">
    <property type="entry name" value="B30.2/SPRY_sf"/>
</dbReference>
<dbReference type="GO" id="GO:0005634">
    <property type="term" value="C:nucleus"/>
    <property type="evidence" value="ECO:0007669"/>
    <property type="project" value="TreeGrafter"/>
</dbReference>
<feature type="region of interest" description="Disordered" evidence="1">
    <location>
        <begin position="759"/>
        <end position="782"/>
    </location>
</feature>
<keyword evidence="4" id="KW-1185">Reference proteome</keyword>
<feature type="compositionally biased region" description="Acidic residues" evidence="1">
    <location>
        <begin position="277"/>
        <end position="289"/>
    </location>
</feature>
<protein>
    <recommendedName>
        <fullName evidence="2">SAP domain-containing protein</fullName>
    </recommendedName>
</protein>
<organism evidence="3 4">
    <name type="scientific">Mesorhabditis spiculigera</name>
    <dbReference type="NCBI Taxonomy" id="96644"/>
    <lineage>
        <taxon>Eukaryota</taxon>
        <taxon>Metazoa</taxon>
        <taxon>Ecdysozoa</taxon>
        <taxon>Nematoda</taxon>
        <taxon>Chromadorea</taxon>
        <taxon>Rhabditida</taxon>
        <taxon>Rhabditina</taxon>
        <taxon>Rhabditomorpha</taxon>
        <taxon>Rhabditoidea</taxon>
        <taxon>Rhabditidae</taxon>
        <taxon>Mesorhabditinae</taxon>
        <taxon>Mesorhabditis</taxon>
    </lineage>
</organism>
<dbReference type="Proteomes" id="UP001177023">
    <property type="component" value="Unassembled WGS sequence"/>
</dbReference>
<feature type="compositionally biased region" description="Low complexity" evidence="1">
    <location>
        <begin position="1310"/>
        <end position="1326"/>
    </location>
</feature>
<feature type="region of interest" description="Disordered" evidence="1">
    <location>
        <begin position="454"/>
        <end position="612"/>
    </location>
</feature>
<feature type="non-terminal residue" evidence="3">
    <location>
        <position position="1558"/>
    </location>
</feature>
<feature type="compositionally biased region" description="Basic and acidic residues" evidence="1">
    <location>
        <begin position="68"/>
        <end position="77"/>
    </location>
</feature>
<feature type="compositionally biased region" description="Pro residues" evidence="1">
    <location>
        <begin position="533"/>
        <end position="562"/>
    </location>
</feature>
<dbReference type="PANTHER" id="PTHR12381:SF56">
    <property type="entry name" value="B30.2_SPRY DOMAIN-CONTAINING PROTEIN-RELATED"/>
    <property type="match status" value="1"/>
</dbReference>
<dbReference type="InterPro" id="IPR003034">
    <property type="entry name" value="SAP_dom"/>
</dbReference>
<feature type="region of interest" description="Disordered" evidence="1">
    <location>
        <begin position="63"/>
        <end position="146"/>
    </location>
</feature>
<dbReference type="GO" id="GO:0000380">
    <property type="term" value="P:alternative mRNA splicing, via spliceosome"/>
    <property type="evidence" value="ECO:0007669"/>
    <property type="project" value="TreeGrafter"/>
</dbReference>
<gene>
    <name evidence="3" type="ORF">MSPICULIGERA_LOCUS15978</name>
</gene>
<evidence type="ECO:0000259" key="2">
    <source>
        <dbReference type="PROSITE" id="PS50800"/>
    </source>
</evidence>
<feature type="region of interest" description="Disordered" evidence="1">
    <location>
        <begin position="1"/>
        <end position="20"/>
    </location>
</feature>
<feature type="region of interest" description="Disordered" evidence="1">
    <location>
        <begin position="1536"/>
        <end position="1558"/>
    </location>
</feature>
<dbReference type="PANTHER" id="PTHR12381">
    <property type="entry name" value="HETEROGENEOUS NUCLEAR RIBONUCLEOPROTEIN U FAMILY MEMBER"/>
    <property type="match status" value="1"/>
</dbReference>
<feature type="compositionally biased region" description="Polar residues" evidence="1">
    <location>
        <begin position="1284"/>
        <end position="1301"/>
    </location>
</feature>
<feature type="compositionally biased region" description="Low complexity" evidence="1">
    <location>
        <begin position="374"/>
        <end position="389"/>
    </location>
</feature>
<dbReference type="Gene3D" id="3.40.50.300">
    <property type="entry name" value="P-loop containing nucleotide triphosphate hydrolases"/>
    <property type="match status" value="1"/>
</dbReference>
<dbReference type="SMART" id="SM00449">
    <property type="entry name" value="SPRY"/>
    <property type="match status" value="1"/>
</dbReference>
<dbReference type="Gene3D" id="2.60.120.920">
    <property type="match status" value="1"/>
</dbReference>
<dbReference type="EMBL" id="CATQJA010002651">
    <property type="protein sequence ID" value="CAJ0577710.1"/>
    <property type="molecule type" value="Genomic_DNA"/>
</dbReference>
<dbReference type="InterPro" id="IPR013320">
    <property type="entry name" value="ConA-like_dom_sf"/>
</dbReference>
<feature type="compositionally biased region" description="Basic and acidic residues" evidence="1">
    <location>
        <begin position="290"/>
        <end position="307"/>
    </location>
</feature>
<feature type="compositionally biased region" description="Basic and acidic residues" evidence="1">
    <location>
        <begin position="349"/>
        <end position="365"/>
    </location>
</feature>
<dbReference type="InterPro" id="IPR027417">
    <property type="entry name" value="P-loop_NTPase"/>
</dbReference>
<dbReference type="SUPFAM" id="SSF52540">
    <property type="entry name" value="P-loop containing nucleoside triphosphate hydrolases"/>
    <property type="match status" value="1"/>
</dbReference>
<feature type="compositionally biased region" description="Polar residues" evidence="1">
    <location>
        <begin position="1337"/>
        <end position="1355"/>
    </location>
</feature>
<feature type="compositionally biased region" description="Pro residues" evidence="1">
    <location>
        <begin position="1385"/>
        <end position="1397"/>
    </location>
</feature>
<feature type="region of interest" description="Disordered" evidence="1">
    <location>
        <begin position="165"/>
        <end position="421"/>
    </location>
</feature>
<dbReference type="SUPFAM" id="SSF49899">
    <property type="entry name" value="Concanavalin A-like lectins/glucanases"/>
    <property type="match status" value="1"/>
</dbReference>
<feature type="region of interest" description="Disordered" evidence="1">
    <location>
        <begin position="1225"/>
        <end position="1359"/>
    </location>
</feature>
<feature type="region of interest" description="Disordered" evidence="1">
    <location>
        <begin position="1385"/>
        <end position="1404"/>
    </location>
</feature>
<evidence type="ECO:0000256" key="1">
    <source>
        <dbReference type="SAM" id="MobiDB-lite"/>
    </source>
</evidence>
<dbReference type="Pfam" id="PF00622">
    <property type="entry name" value="SPRY"/>
    <property type="match status" value="1"/>
</dbReference>
<feature type="compositionally biased region" description="Polar residues" evidence="1">
    <location>
        <begin position="79"/>
        <end position="91"/>
    </location>
</feature>
<evidence type="ECO:0000313" key="3">
    <source>
        <dbReference type="EMBL" id="CAJ0577710.1"/>
    </source>
</evidence>
<comment type="caution">
    <text evidence="3">The sequence shown here is derived from an EMBL/GenBank/DDBJ whole genome shotgun (WGS) entry which is preliminary data.</text>
</comment>
<accession>A0AA36CYI8</accession>
<reference evidence="3" key="1">
    <citation type="submission" date="2023-06" db="EMBL/GenBank/DDBJ databases">
        <authorList>
            <person name="Delattre M."/>
        </authorList>
    </citation>
    <scope>NUCLEOTIDE SEQUENCE</scope>
    <source>
        <strain evidence="3">AF72</strain>
    </source>
</reference>
<feature type="compositionally biased region" description="Acidic residues" evidence="1">
    <location>
        <begin position="183"/>
        <end position="199"/>
    </location>
</feature>
<feature type="compositionally biased region" description="Basic and acidic residues" evidence="1">
    <location>
        <begin position="315"/>
        <end position="342"/>
    </location>
</feature>
<feature type="compositionally biased region" description="Basic and acidic residues" evidence="1">
    <location>
        <begin position="98"/>
        <end position="111"/>
    </location>
</feature>
<proteinExistence type="predicted"/>
<feature type="compositionally biased region" description="Low complexity" evidence="1">
    <location>
        <begin position="511"/>
        <end position="524"/>
    </location>
</feature>
<sequence>MSSRTRRSAGADGTSSLNPTTIQLLDRNRLVKELESRGLATVGSKNILADRLYEFVVNGVRLEPPDTEDQKPDKEALDNLSTTPSGSQTAPSRKRKKAEVVPDDRSEEGTPKAKPKKAKNTPAAKSPVKLKKPKEEPASEPGDVEAVNPFLLFLRDREAAVENQQAAKAKETVEVPVVATPEVQEEIPESAEEPAEEAAEATTSGRPKRRRIARVIATPPPEEPRRRSKPAAVIVEPTSSTSVADEIEEPVQQSSASEDVKPDLASMIPQLHTNDPDIFDDGLSSEDETEKALLKKELKKEKKKDQDYVPGVASAEKELTAEEKEKERKRRLREEQEKELAKERRRKEKAREREKERQRELEKQRPKQKKARELAQQAQAREAAMAAKASTSAPAVTPKEHKKSEQPQRTMKPKINPLDSIMDSQEQFSRVWDKDKLLEIEDEKRIREIEARRMREEQERRERHERHRLAAGNERTMPLKMPVITPEQHKLPSPALPPPQLVMPRLSTQRSSVGQGISPSSSLSTPDTATILIPPPPPPPINMIIPPPPPPPRLIPPPPPAAPAWQPSANPRSPAGPQSPDALDQPYTPIESPDAVSGHNSGPSSPDGEGVAAAPQDELLMVLKELRAKKDIEECIDTLVDNVCELCDAEEEEEQLLLRPITSEGNEQRASGPAKERVEIGLELLSDPVKASELLSKASNLLSNIMKSGTTAPKPEVIYAQEIPNEEDLSMVVEEERPLPEFHGEPVPSDDDDALFEAAAGIPPSQRTKKKKRGEEEIEEETLPPENAFQLDYYNADLHIKCEADKEGERWSVIHPENADGLGLCIGGVKTTFGVPIPYEYPFPEKAPESGAGVVSPPLTTSDVTKENAKPRRLVFQAKVREHLSTKHLPFEEIEPYEVRVGFSLGNSSTIIGENNRTWCFCTSGKVASNNVFTEWGRAVALGEVITAELNLETRSISFYIDGEKLGTAYTDVPFADGDVVYPSISIKNCKVAVNLGNFPDPEENWGHCDPEWTFASWLDLRTLIRARVPPESKADCTVLMMVGLPGVGKTTWVRHYLRDHPDELWNLISADTMLNQMKINGVPRSRVHVGRWDMVMGLAAKAVNRYVTLACRRRRNYIIDATNCGRDARKRKLTNFKDFRRKCVVIIPSDEEWQTRLARQARHDAKAIMPVECMLELKSTFTIPTPEHDPLEDVHFIEPSDDFLQQAVDLVQRYNEEARPWVQEKFKRRRGGPRGDYGGNYGNRPQRDRFIPDNPRPAWVNTPYRPPTQMNSPSIPPPLPRLTINTDFSTSTPQVSTASVAPTPDPFEASQALATGATGSTATSGEVTPVSLPPLSVSTDNLSPAQTPLGSKSADSVRYPAGIPRSQLAKLNRAKENAILGFPFPQPSNDIPPSPRATPSISSPAVQVTPTAVAPSTPVITRQLSSPIVQRIATPMSMPAKITVQTPAVPSPLVTPTTAGTPRFMDMSQPPPVFSYSNQPNSGNQFVQYQQPNFGQQQMVAPPALASPAVQMPMQQPGQMLGAPPAMMTMPNFAVPPPSWPGYQQPPPAQPPQPPYF</sequence>
<dbReference type="InterPro" id="IPR003877">
    <property type="entry name" value="SPRY_dom"/>
</dbReference>
<feature type="domain" description="SAP" evidence="2">
    <location>
        <begin position="22"/>
        <end position="56"/>
    </location>
</feature>
<name>A0AA36CYI8_9BILA</name>
<dbReference type="Pfam" id="PF13671">
    <property type="entry name" value="AAA_33"/>
    <property type="match status" value="1"/>
</dbReference>